<accession>A0ABU3B5R5</accession>
<protein>
    <recommendedName>
        <fullName evidence="3">Integrase</fullName>
    </recommendedName>
</protein>
<comment type="caution">
    <text evidence="1">The sequence shown here is derived from an EMBL/GenBank/DDBJ whole genome shotgun (WGS) entry which is preliminary data.</text>
</comment>
<sequence>ITCVHDHSKALCERARTGRFERLPDHGQCQPLACRNVALTSSNTEAWRAELDRIDRRLAARPPLPPLMQHRLASRRAEITAFLSRNTSTPETA</sequence>
<name>A0ABU3B5R5_9ACTN</name>
<feature type="non-terminal residue" evidence="1">
    <location>
        <position position="1"/>
    </location>
</feature>
<dbReference type="Proteomes" id="UP001180724">
    <property type="component" value="Unassembled WGS sequence"/>
</dbReference>
<evidence type="ECO:0000313" key="1">
    <source>
        <dbReference type="EMBL" id="MDT0616633.1"/>
    </source>
</evidence>
<evidence type="ECO:0000313" key="2">
    <source>
        <dbReference type="Proteomes" id="UP001180724"/>
    </source>
</evidence>
<gene>
    <name evidence="1" type="ORF">RM812_41895</name>
</gene>
<proteinExistence type="predicted"/>
<dbReference type="EMBL" id="JAVRFH010000242">
    <property type="protein sequence ID" value="MDT0616633.1"/>
    <property type="molecule type" value="Genomic_DNA"/>
</dbReference>
<keyword evidence="2" id="KW-1185">Reference proteome</keyword>
<organism evidence="1 2">
    <name type="scientific">Streptomyces lancefieldiae</name>
    <dbReference type="NCBI Taxonomy" id="3075520"/>
    <lineage>
        <taxon>Bacteria</taxon>
        <taxon>Bacillati</taxon>
        <taxon>Actinomycetota</taxon>
        <taxon>Actinomycetes</taxon>
        <taxon>Kitasatosporales</taxon>
        <taxon>Streptomycetaceae</taxon>
        <taxon>Streptomyces</taxon>
    </lineage>
</organism>
<evidence type="ECO:0008006" key="3">
    <source>
        <dbReference type="Google" id="ProtNLM"/>
    </source>
</evidence>
<dbReference type="RefSeq" id="WP_311586232.1">
    <property type="nucleotide sequence ID" value="NZ_JAVRFH010000242.1"/>
</dbReference>
<reference evidence="1" key="1">
    <citation type="submission" date="2024-05" db="EMBL/GenBank/DDBJ databases">
        <title>30 novel species of actinomycetes from the DSMZ collection.</title>
        <authorList>
            <person name="Nouioui I."/>
        </authorList>
    </citation>
    <scope>NUCLEOTIDE SEQUENCE</scope>
    <source>
        <strain evidence="1">DSM 40712</strain>
    </source>
</reference>